<evidence type="ECO:0000313" key="4">
    <source>
        <dbReference type="Proteomes" id="UP000001962"/>
    </source>
</evidence>
<dbReference type="Proteomes" id="UP000001962">
    <property type="component" value="Chromosome"/>
</dbReference>
<feature type="chain" id="PRO_5004167933" description="Lipoprotein SmpA/OmlA domain-containing protein" evidence="2">
    <location>
        <begin position="23"/>
        <end position="105"/>
    </location>
</feature>
<evidence type="ECO:0000313" key="3">
    <source>
        <dbReference type="EMBL" id="ABI56791.1"/>
    </source>
</evidence>
<accession>Q0A8P6</accession>
<dbReference type="eggNOG" id="ENOG5033G87">
    <property type="taxonomic scope" value="Bacteria"/>
</dbReference>
<evidence type="ECO:0000256" key="2">
    <source>
        <dbReference type="SAM" id="SignalP"/>
    </source>
</evidence>
<organism evidence="3 4">
    <name type="scientific">Alkalilimnicola ehrlichii (strain ATCC BAA-1101 / DSM 17681 / MLHE-1)</name>
    <dbReference type="NCBI Taxonomy" id="187272"/>
    <lineage>
        <taxon>Bacteria</taxon>
        <taxon>Pseudomonadati</taxon>
        <taxon>Pseudomonadota</taxon>
        <taxon>Gammaproteobacteria</taxon>
        <taxon>Chromatiales</taxon>
        <taxon>Ectothiorhodospiraceae</taxon>
        <taxon>Alkalilimnicola</taxon>
    </lineage>
</organism>
<reference evidence="4" key="1">
    <citation type="submission" date="2006-08" db="EMBL/GenBank/DDBJ databases">
        <title>Complete sequence of Alkalilimnicola ehrilichei MLHE-1.</title>
        <authorList>
            <person name="Copeland A."/>
            <person name="Lucas S."/>
            <person name="Lapidus A."/>
            <person name="Barry K."/>
            <person name="Detter J.C."/>
            <person name="Glavina del Rio T."/>
            <person name="Hammon N."/>
            <person name="Israni S."/>
            <person name="Dalin E."/>
            <person name="Tice H."/>
            <person name="Pitluck S."/>
            <person name="Sims D."/>
            <person name="Brettin T."/>
            <person name="Bruce D."/>
            <person name="Han C."/>
            <person name="Tapia R."/>
            <person name="Gilna P."/>
            <person name="Schmutz J."/>
            <person name="Larimer F."/>
            <person name="Land M."/>
            <person name="Hauser L."/>
            <person name="Kyrpides N."/>
            <person name="Mikhailova N."/>
            <person name="Oremland R.S."/>
            <person name="Hoeft S.E."/>
            <person name="Switzer-Blum J."/>
            <person name="Kulp T."/>
            <person name="King G."/>
            <person name="Tabita R."/>
            <person name="Witte B."/>
            <person name="Santini J.M."/>
            <person name="Basu P."/>
            <person name="Hollibaugh J.T."/>
            <person name="Xie G."/>
            <person name="Stolz J.F."/>
            <person name="Richardson P."/>
        </authorList>
    </citation>
    <scope>NUCLEOTIDE SEQUENCE [LARGE SCALE GENOMIC DNA]</scope>
    <source>
        <strain evidence="4">ATCC BAA-1101 / DSM 17681 / MLHE-1</strain>
    </source>
</reference>
<dbReference type="EMBL" id="CP000453">
    <property type="protein sequence ID" value="ABI56791.1"/>
    <property type="molecule type" value="Genomic_DNA"/>
</dbReference>
<keyword evidence="2" id="KW-0732">Signal</keyword>
<feature type="signal peptide" evidence="2">
    <location>
        <begin position="1"/>
        <end position="22"/>
    </location>
</feature>
<protein>
    <recommendedName>
        <fullName evidence="5">Lipoprotein SmpA/OmlA domain-containing protein</fullName>
    </recommendedName>
</protein>
<keyword evidence="4" id="KW-1185">Reference proteome</keyword>
<dbReference type="HOGENOM" id="CLU_2230792_0_0_6"/>
<evidence type="ECO:0008006" key="5">
    <source>
        <dbReference type="Google" id="ProtNLM"/>
    </source>
</evidence>
<gene>
    <name evidence="3" type="ordered locus">Mlg_1442</name>
</gene>
<dbReference type="KEGG" id="aeh:Mlg_1442"/>
<proteinExistence type="predicted"/>
<feature type="region of interest" description="Disordered" evidence="1">
    <location>
        <begin position="49"/>
        <end position="73"/>
    </location>
</feature>
<dbReference type="AlphaFoldDB" id="Q0A8P6"/>
<sequence>MKPHIGVSALIIALSLWPAVQAGEVRQQPSIEGTVLLIELLERERDLAEQRPRGGMTQAQVESAFGAPQTRHRPVGEPPIARWVYEDFIVYFEYDRVIRAVSRRQ</sequence>
<evidence type="ECO:0000256" key="1">
    <source>
        <dbReference type="SAM" id="MobiDB-lite"/>
    </source>
</evidence>
<name>Q0A8P6_ALKEH</name>